<feature type="non-terminal residue" evidence="1">
    <location>
        <position position="79"/>
    </location>
</feature>
<keyword evidence="2" id="KW-1185">Reference proteome</keyword>
<organism evidence="1 2">
    <name type="scientific">Opisthorchis viverrini</name>
    <name type="common">Southeast Asian liver fluke</name>
    <dbReference type="NCBI Taxonomy" id="6198"/>
    <lineage>
        <taxon>Eukaryota</taxon>
        <taxon>Metazoa</taxon>
        <taxon>Spiralia</taxon>
        <taxon>Lophotrochozoa</taxon>
        <taxon>Platyhelminthes</taxon>
        <taxon>Trematoda</taxon>
        <taxon>Digenea</taxon>
        <taxon>Opisthorchiida</taxon>
        <taxon>Opisthorchiata</taxon>
        <taxon>Opisthorchiidae</taxon>
        <taxon>Opisthorchis</taxon>
    </lineage>
</organism>
<evidence type="ECO:0000313" key="2">
    <source>
        <dbReference type="Proteomes" id="UP000243686"/>
    </source>
</evidence>
<reference evidence="1 2" key="1">
    <citation type="submission" date="2015-03" db="EMBL/GenBank/DDBJ databases">
        <title>Draft genome of the nematode, Opisthorchis viverrini.</title>
        <authorList>
            <person name="Mitreva M."/>
        </authorList>
    </citation>
    <scope>NUCLEOTIDE SEQUENCE [LARGE SCALE GENOMIC DNA]</scope>
    <source>
        <strain evidence="1">Khon Kaen</strain>
    </source>
</reference>
<dbReference type="EMBL" id="KV900018">
    <property type="protein sequence ID" value="OON15911.1"/>
    <property type="molecule type" value="Genomic_DNA"/>
</dbReference>
<name>A0A1S8WNC5_OPIVI</name>
<dbReference type="Proteomes" id="UP000243686">
    <property type="component" value="Unassembled WGS sequence"/>
</dbReference>
<proteinExistence type="predicted"/>
<evidence type="ECO:0000313" key="1">
    <source>
        <dbReference type="EMBL" id="OON15911.1"/>
    </source>
</evidence>
<gene>
    <name evidence="1" type="ORF">X801_08281</name>
</gene>
<accession>A0A1S8WNC5</accession>
<dbReference type="AlphaFoldDB" id="A0A1S8WNC5"/>
<sequence>MIHASTPIFPYANSPYQVTCTLHFQLISTPLVQFLCNTVRHKNGVGSYHKALERLSKPNKMIHASTPIFPYANSPYQVT</sequence>
<protein>
    <submittedName>
        <fullName evidence="1">Uncharacterized protein</fullName>
    </submittedName>
</protein>